<gene>
    <name evidence="1" type="ORF">HMPREF7215_1822</name>
</gene>
<organism evidence="1 2">
    <name type="scientific">Pyramidobacter piscolens W5455</name>
    <dbReference type="NCBI Taxonomy" id="352165"/>
    <lineage>
        <taxon>Bacteria</taxon>
        <taxon>Thermotogati</taxon>
        <taxon>Synergistota</taxon>
        <taxon>Synergistia</taxon>
        <taxon>Synergistales</taxon>
        <taxon>Dethiosulfovibrionaceae</taxon>
        <taxon>Pyramidobacter</taxon>
    </lineage>
</organism>
<proteinExistence type="predicted"/>
<comment type="caution">
    <text evidence="1">The sequence shown here is derived from an EMBL/GenBank/DDBJ whole genome shotgun (WGS) entry which is preliminary data.</text>
</comment>
<name>A0ABM9ZTA1_9BACT</name>
<keyword evidence="2" id="KW-1185">Reference proteome</keyword>
<sequence length="41" mass="4765">MSWPRLFSGIILILFSRSVKRQLFICHETLEARRSAKKTSG</sequence>
<evidence type="ECO:0000313" key="1">
    <source>
        <dbReference type="EMBL" id="EFB90101.1"/>
    </source>
</evidence>
<protein>
    <submittedName>
        <fullName evidence="1">Uncharacterized protein</fullName>
    </submittedName>
</protein>
<dbReference type="EMBL" id="ADFP01000095">
    <property type="protein sequence ID" value="EFB90101.1"/>
    <property type="molecule type" value="Genomic_DNA"/>
</dbReference>
<evidence type="ECO:0000313" key="2">
    <source>
        <dbReference type="Proteomes" id="UP000006462"/>
    </source>
</evidence>
<dbReference type="Proteomes" id="UP000006462">
    <property type="component" value="Unassembled WGS sequence"/>
</dbReference>
<reference evidence="1 2" key="1">
    <citation type="submission" date="2009-12" db="EMBL/GenBank/DDBJ databases">
        <authorList>
            <person name="Shrivastava S."/>
            <person name="Madupu R."/>
            <person name="Durkin A.S."/>
            <person name="Torralba M."/>
            <person name="Methe B."/>
            <person name="Sutton G.G."/>
            <person name="Strausberg R.L."/>
            <person name="Nelson K.E."/>
        </authorList>
    </citation>
    <scope>NUCLEOTIDE SEQUENCE [LARGE SCALE GENOMIC DNA]</scope>
    <source>
        <strain evidence="1 2">W5455</strain>
    </source>
</reference>
<accession>A0ABM9ZTA1</accession>